<protein>
    <submittedName>
        <fullName evidence="2">Uncharacterized protein</fullName>
    </submittedName>
</protein>
<dbReference type="STRING" id="181874.A0A409X8Y8"/>
<dbReference type="Proteomes" id="UP000284842">
    <property type="component" value="Unassembled WGS sequence"/>
</dbReference>
<evidence type="ECO:0000313" key="3">
    <source>
        <dbReference type="Proteomes" id="UP000284842"/>
    </source>
</evidence>
<proteinExistence type="predicted"/>
<dbReference type="EMBL" id="NHTK01004343">
    <property type="protein sequence ID" value="PPQ87164.1"/>
    <property type="molecule type" value="Genomic_DNA"/>
</dbReference>
<sequence length="308" mass="33479">MQRPRAPGESVIRAPPVLDLETLPQNETQTHNLFIIQSIISQAWPAFLAALSFIVATNLSDEIFVEVLASYQAMTNVSGMLGLATPRDTFFNSLSKFAVPPRVVSSLEAWVENPPQTPRSATAALSEGLGKSSRISQKECRPSINGGIDGGDEGPPSLLTVGNRRRVSGIFIPKTFAKSGDFGISKLGGVAMLNIHRLIYRSPDIAWNTTTSHLLMVIHPPYAPQSIRIQAAKVLDDILLIVPRNLSSTGELQAQVQRRVLDVLSQQIIPDSLVPQLQQTTTSVELRRMGLETLHQILQASGHTLVVG</sequence>
<dbReference type="AlphaFoldDB" id="A0A409X8Y8"/>
<name>A0A409X8Y8_9AGAR</name>
<feature type="region of interest" description="Disordered" evidence="1">
    <location>
        <begin position="113"/>
        <end position="157"/>
    </location>
</feature>
<keyword evidence="3" id="KW-1185">Reference proteome</keyword>
<evidence type="ECO:0000313" key="2">
    <source>
        <dbReference type="EMBL" id="PPQ87164.1"/>
    </source>
</evidence>
<evidence type="ECO:0000256" key="1">
    <source>
        <dbReference type="SAM" id="MobiDB-lite"/>
    </source>
</evidence>
<comment type="caution">
    <text evidence="2">The sequence shown here is derived from an EMBL/GenBank/DDBJ whole genome shotgun (WGS) entry which is preliminary data.</text>
</comment>
<dbReference type="InParanoid" id="A0A409X8Y8"/>
<gene>
    <name evidence="2" type="ORF">CVT24_007294</name>
</gene>
<accession>A0A409X8Y8</accession>
<dbReference type="OrthoDB" id="294853at2759"/>
<reference evidence="2 3" key="1">
    <citation type="journal article" date="2018" name="Evol. Lett.">
        <title>Horizontal gene cluster transfer increased hallucinogenic mushroom diversity.</title>
        <authorList>
            <person name="Reynolds H.T."/>
            <person name="Vijayakumar V."/>
            <person name="Gluck-Thaler E."/>
            <person name="Korotkin H.B."/>
            <person name="Matheny P.B."/>
            <person name="Slot J.C."/>
        </authorList>
    </citation>
    <scope>NUCLEOTIDE SEQUENCE [LARGE SCALE GENOMIC DNA]</scope>
    <source>
        <strain evidence="2 3">2629</strain>
    </source>
</reference>
<organism evidence="2 3">
    <name type="scientific">Panaeolus cyanescens</name>
    <dbReference type="NCBI Taxonomy" id="181874"/>
    <lineage>
        <taxon>Eukaryota</taxon>
        <taxon>Fungi</taxon>
        <taxon>Dikarya</taxon>
        <taxon>Basidiomycota</taxon>
        <taxon>Agaricomycotina</taxon>
        <taxon>Agaricomycetes</taxon>
        <taxon>Agaricomycetidae</taxon>
        <taxon>Agaricales</taxon>
        <taxon>Agaricineae</taxon>
        <taxon>Galeropsidaceae</taxon>
        <taxon>Panaeolus</taxon>
    </lineage>
</organism>